<reference evidence="11" key="1">
    <citation type="journal article" date="2021" name="Nat. Microbiol.">
        <title>Cocultivation of an ultrasmall environmental parasitic bacterium with lytic ability against bacteria associated with wastewater foams.</title>
        <authorList>
            <person name="Batinovic S."/>
            <person name="Rose J.J.A."/>
            <person name="Ratcliffe J."/>
            <person name="Seviour R.J."/>
            <person name="Petrovski S."/>
        </authorList>
    </citation>
    <scope>NUCLEOTIDE SEQUENCE</scope>
    <source>
        <strain evidence="11">JR1</strain>
    </source>
</reference>
<dbReference type="PANTHER" id="PTHR36835">
    <property type="entry name" value="CYTOCHROME BO(3) UBIQUINOL OXIDASE SUBUNIT 4"/>
    <property type="match status" value="1"/>
</dbReference>
<evidence type="ECO:0000313" key="11">
    <source>
        <dbReference type="EMBL" id="QHN42631.1"/>
    </source>
</evidence>
<evidence type="ECO:0000256" key="6">
    <source>
        <dbReference type="ARBA" id="ARBA00022982"/>
    </source>
</evidence>
<feature type="transmembrane region" description="Helical" evidence="10">
    <location>
        <begin position="42"/>
        <end position="62"/>
    </location>
</feature>
<evidence type="ECO:0000256" key="4">
    <source>
        <dbReference type="ARBA" id="ARBA00022475"/>
    </source>
</evidence>
<evidence type="ECO:0000256" key="8">
    <source>
        <dbReference type="ARBA" id="ARBA00023002"/>
    </source>
</evidence>
<keyword evidence="12" id="KW-1185">Reference proteome</keyword>
<keyword evidence="9 10" id="KW-0472">Membrane</keyword>
<dbReference type="Proteomes" id="UP001059824">
    <property type="component" value="Chromosome"/>
</dbReference>
<evidence type="ECO:0000256" key="1">
    <source>
        <dbReference type="ARBA" id="ARBA00004651"/>
    </source>
</evidence>
<keyword evidence="3" id="KW-0813">Transport</keyword>
<dbReference type="GO" id="GO:0009486">
    <property type="term" value="F:cytochrome bo3 ubiquinol oxidase activity"/>
    <property type="evidence" value="ECO:0007669"/>
    <property type="project" value="InterPro"/>
</dbReference>
<evidence type="ECO:0000256" key="3">
    <source>
        <dbReference type="ARBA" id="ARBA00022448"/>
    </source>
</evidence>
<dbReference type="GO" id="GO:0019646">
    <property type="term" value="P:aerobic electron transport chain"/>
    <property type="evidence" value="ECO:0007669"/>
    <property type="project" value="TreeGrafter"/>
</dbReference>
<name>A0A857MNA4_9BACT</name>
<proteinExistence type="inferred from homology"/>
<gene>
    <name evidence="11" type="primary">cyoD</name>
    <name evidence="11" type="ORF">GII36_02045</name>
</gene>
<accession>A0A857MNA4</accession>
<evidence type="ECO:0000256" key="7">
    <source>
        <dbReference type="ARBA" id="ARBA00022989"/>
    </source>
</evidence>
<dbReference type="EMBL" id="CP045921">
    <property type="protein sequence ID" value="QHN42631.1"/>
    <property type="molecule type" value="Genomic_DNA"/>
</dbReference>
<evidence type="ECO:0000256" key="9">
    <source>
        <dbReference type="ARBA" id="ARBA00023136"/>
    </source>
</evidence>
<dbReference type="GO" id="GO:0005886">
    <property type="term" value="C:plasma membrane"/>
    <property type="evidence" value="ECO:0007669"/>
    <property type="project" value="UniProtKB-SubCell"/>
</dbReference>
<keyword evidence="8" id="KW-0560">Oxidoreductase</keyword>
<evidence type="ECO:0000256" key="10">
    <source>
        <dbReference type="SAM" id="Phobius"/>
    </source>
</evidence>
<dbReference type="NCBIfam" id="TIGR02847">
    <property type="entry name" value="CyoD"/>
    <property type="match status" value="1"/>
</dbReference>
<keyword evidence="5 10" id="KW-0812">Transmembrane</keyword>
<dbReference type="InterPro" id="IPR050968">
    <property type="entry name" value="Cytochrome_c_oxidase_bac_sub4"/>
</dbReference>
<evidence type="ECO:0000256" key="5">
    <source>
        <dbReference type="ARBA" id="ARBA00022692"/>
    </source>
</evidence>
<organism evidence="11 12">
    <name type="scientific">Candidatus Mycosynbacter amalyticus</name>
    <dbReference type="NCBI Taxonomy" id="2665156"/>
    <lineage>
        <taxon>Bacteria</taxon>
        <taxon>Candidatus Saccharimonadota</taxon>
        <taxon>Candidatus Saccharimonadota incertae sedis</taxon>
        <taxon>Candidatus Mycosynbacter</taxon>
    </lineage>
</organism>
<dbReference type="AlphaFoldDB" id="A0A857MNA4"/>
<dbReference type="GO" id="GO:0015990">
    <property type="term" value="P:electron transport coupled proton transport"/>
    <property type="evidence" value="ECO:0007669"/>
    <property type="project" value="InterPro"/>
</dbReference>
<dbReference type="Pfam" id="PF03626">
    <property type="entry name" value="COX4_pro"/>
    <property type="match status" value="1"/>
</dbReference>
<dbReference type="GO" id="GO:0015078">
    <property type="term" value="F:proton transmembrane transporter activity"/>
    <property type="evidence" value="ECO:0007669"/>
    <property type="project" value="TreeGrafter"/>
</dbReference>
<dbReference type="RefSeq" id="WP_260764073.1">
    <property type="nucleotide sequence ID" value="NZ_CP045921.1"/>
</dbReference>
<dbReference type="InterPro" id="IPR014210">
    <property type="entry name" value="Cyt_o_ubiqinol_oxidase_su4"/>
</dbReference>
<dbReference type="PANTHER" id="PTHR36835:SF1">
    <property type="entry name" value="CYTOCHROME BO(3) UBIQUINOL OXIDASE SUBUNIT 4"/>
    <property type="match status" value="1"/>
</dbReference>
<keyword evidence="6" id="KW-0249">Electron transport</keyword>
<comment type="subcellular location">
    <subcellularLocation>
        <location evidence="1">Cell membrane</location>
        <topology evidence="1">Multi-pass membrane protein</topology>
    </subcellularLocation>
</comment>
<comment type="similarity">
    <text evidence="2">Belongs to the cytochrome c oxidase bacterial subunit 4 family.</text>
</comment>
<evidence type="ECO:0000313" key="12">
    <source>
        <dbReference type="Proteomes" id="UP001059824"/>
    </source>
</evidence>
<keyword evidence="7 10" id="KW-1133">Transmembrane helix</keyword>
<dbReference type="KEGG" id="mama:GII36_02045"/>
<dbReference type="InterPro" id="IPR005171">
    <property type="entry name" value="Cyt_c_oxidase_su4_prok"/>
</dbReference>
<protein>
    <submittedName>
        <fullName evidence="11">Cytochrome o ubiquinol oxidase subunit IV</fullName>
    </submittedName>
</protein>
<keyword evidence="4" id="KW-1003">Cell membrane</keyword>
<feature type="transmembrane region" description="Helical" evidence="10">
    <location>
        <begin position="74"/>
        <end position="96"/>
    </location>
</feature>
<sequence length="121" mass="14077">MSKASVRRYETQQYIIGFAGAAVLTVLAYLSVKFHWYDATTTAAFVLLLAVVQFVVQVYYFLHLRGEAKPRWRNWTFVYALVMMLVVVCGSLWVMYNLNYRMGMSGDAMEKYMLKQNEKGF</sequence>
<evidence type="ECO:0000256" key="2">
    <source>
        <dbReference type="ARBA" id="ARBA00008079"/>
    </source>
</evidence>
<feature type="transmembrane region" description="Helical" evidence="10">
    <location>
        <begin position="12"/>
        <end position="30"/>
    </location>
</feature>
<dbReference type="GO" id="GO:0009319">
    <property type="term" value="C:cytochrome o ubiquinol oxidase complex"/>
    <property type="evidence" value="ECO:0007669"/>
    <property type="project" value="TreeGrafter"/>
</dbReference>